<dbReference type="InterPro" id="IPR011549">
    <property type="entry name" value="RibD_C"/>
</dbReference>
<gene>
    <name evidence="6" type="ORF">METZ01_LOCUS360773</name>
</gene>
<dbReference type="GO" id="GO:0050661">
    <property type="term" value="F:NADP binding"/>
    <property type="evidence" value="ECO:0007669"/>
    <property type="project" value="InterPro"/>
</dbReference>
<evidence type="ECO:0000256" key="3">
    <source>
        <dbReference type="ARBA" id="ARBA00022857"/>
    </source>
</evidence>
<evidence type="ECO:0000256" key="4">
    <source>
        <dbReference type="ARBA" id="ARBA00023002"/>
    </source>
</evidence>
<keyword evidence="4" id="KW-0560">Oxidoreductase</keyword>
<dbReference type="NCBIfam" id="TIGR00227">
    <property type="entry name" value="ribD_Cterm"/>
    <property type="match status" value="1"/>
</dbReference>
<comment type="pathway">
    <text evidence="1">Cofactor biosynthesis; riboflavin biosynthesis; 5-amino-6-(D-ribitylamino)uracil from GTP: step 3/4.</text>
</comment>
<name>A0A382SDI6_9ZZZZ</name>
<dbReference type="EMBL" id="UINC01128274">
    <property type="protein sequence ID" value="SVD07919.1"/>
    <property type="molecule type" value="Genomic_DNA"/>
</dbReference>
<dbReference type="Pfam" id="PF01872">
    <property type="entry name" value="RibD_C"/>
    <property type="match status" value="1"/>
</dbReference>
<protein>
    <recommendedName>
        <fullName evidence="2">5-amino-6-(5-phosphoribosylamino)uracil reductase</fullName>
        <ecNumber evidence="2">1.1.1.193</ecNumber>
    </recommendedName>
</protein>
<dbReference type="GO" id="GO:0008835">
    <property type="term" value="F:diaminohydroxyphosphoribosylaminopyrimidine deaminase activity"/>
    <property type="evidence" value="ECO:0007669"/>
    <property type="project" value="InterPro"/>
</dbReference>
<dbReference type="AlphaFoldDB" id="A0A382SDI6"/>
<proteinExistence type="predicted"/>
<feature type="domain" description="Bacterial bifunctional deaminase-reductase C-terminal" evidence="5">
    <location>
        <begin position="46"/>
        <end position="257"/>
    </location>
</feature>
<reference evidence="6" key="1">
    <citation type="submission" date="2018-05" db="EMBL/GenBank/DDBJ databases">
        <authorList>
            <person name="Lanie J.A."/>
            <person name="Ng W.-L."/>
            <person name="Kazmierczak K.M."/>
            <person name="Andrzejewski T.M."/>
            <person name="Davidsen T.M."/>
            <person name="Wayne K.J."/>
            <person name="Tettelin H."/>
            <person name="Glass J.I."/>
            <person name="Rusch D."/>
            <person name="Podicherti R."/>
            <person name="Tsui H.-C.T."/>
            <person name="Winkler M.E."/>
        </authorList>
    </citation>
    <scope>NUCLEOTIDE SEQUENCE</scope>
</reference>
<dbReference type="GO" id="GO:0008703">
    <property type="term" value="F:5-amino-6-(5-phosphoribosylamino)uracil reductase activity"/>
    <property type="evidence" value="ECO:0007669"/>
    <property type="project" value="UniProtKB-EC"/>
</dbReference>
<dbReference type="InterPro" id="IPR004794">
    <property type="entry name" value="Eubact_RibD"/>
</dbReference>
<dbReference type="SUPFAM" id="SSF53597">
    <property type="entry name" value="Dihydrofolate reductase-like"/>
    <property type="match status" value="1"/>
</dbReference>
<dbReference type="NCBIfam" id="TIGR00326">
    <property type="entry name" value="eubact_ribD"/>
    <property type="match status" value="1"/>
</dbReference>
<evidence type="ECO:0000313" key="6">
    <source>
        <dbReference type="EMBL" id="SVD07919.1"/>
    </source>
</evidence>
<dbReference type="InterPro" id="IPR050765">
    <property type="entry name" value="Riboflavin_Biosynth_HTPR"/>
</dbReference>
<dbReference type="InterPro" id="IPR024072">
    <property type="entry name" value="DHFR-like_dom_sf"/>
</dbReference>
<dbReference type="UniPathway" id="UPA00275">
    <property type="reaction ID" value="UER00402"/>
</dbReference>
<keyword evidence="3" id="KW-0521">NADP</keyword>
<dbReference type="PANTHER" id="PTHR38011">
    <property type="entry name" value="DIHYDROFOLATE REDUCTASE FAMILY PROTEIN (AFU_ORTHOLOGUE AFUA_8G06820)"/>
    <property type="match status" value="1"/>
</dbReference>
<dbReference type="PANTHER" id="PTHR38011:SF7">
    <property type="entry name" value="2,5-DIAMINO-6-RIBOSYLAMINO-4(3H)-PYRIMIDINONE 5'-PHOSPHATE REDUCTASE"/>
    <property type="match status" value="1"/>
</dbReference>
<dbReference type="Gene3D" id="3.40.430.10">
    <property type="entry name" value="Dihydrofolate Reductase, subunit A"/>
    <property type="match status" value="1"/>
</dbReference>
<evidence type="ECO:0000256" key="2">
    <source>
        <dbReference type="ARBA" id="ARBA00013173"/>
    </source>
</evidence>
<sequence>DPDSRVKGNGLIQLREAGIEVEIGDGAAEITSLLRPYIKHRQTGLPYVIAKFAASLDGKIATKTGASHWITGEKARDTAHLQRAWVDGVIIGSGTAISDNPSLTARPQNLSTTQFTQPLRIVLDGSGRLPIDSKLLKSTGTIIATSSKSEKKWRESLAEQGAQIIICEPSQNGIGINLEQLLQVLGARSILSLWVEGGSQVLGSFFSQDLIDELWAFIAPIIIGGDGLSAISTTSTNTLIEAPHLREIIIEKLEQDFLIRGFTGNWNP</sequence>
<organism evidence="6">
    <name type="scientific">marine metagenome</name>
    <dbReference type="NCBI Taxonomy" id="408172"/>
    <lineage>
        <taxon>unclassified sequences</taxon>
        <taxon>metagenomes</taxon>
        <taxon>ecological metagenomes</taxon>
    </lineage>
</organism>
<accession>A0A382SDI6</accession>
<evidence type="ECO:0000256" key="1">
    <source>
        <dbReference type="ARBA" id="ARBA00004910"/>
    </source>
</evidence>
<dbReference type="GO" id="GO:0009231">
    <property type="term" value="P:riboflavin biosynthetic process"/>
    <property type="evidence" value="ECO:0007669"/>
    <property type="project" value="UniProtKB-UniPathway"/>
</dbReference>
<dbReference type="InterPro" id="IPR002734">
    <property type="entry name" value="RibDG_C"/>
</dbReference>
<dbReference type="EC" id="1.1.1.193" evidence="2"/>
<feature type="non-terminal residue" evidence="6">
    <location>
        <position position="1"/>
    </location>
</feature>
<evidence type="ECO:0000259" key="5">
    <source>
        <dbReference type="Pfam" id="PF01872"/>
    </source>
</evidence>